<comment type="similarity">
    <text evidence="1">Belongs to the RutC family.</text>
</comment>
<dbReference type="Pfam" id="PF01042">
    <property type="entry name" value="Ribonuc_L-PSP"/>
    <property type="match status" value="1"/>
</dbReference>
<gene>
    <name evidence="2" type="ORF">SAMN02745121_04868</name>
</gene>
<accession>A0A1I2BZX3</accession>
<evidence type="ECO:0000313" key="3">
    <source>
        <dbReference type="Proteomes" id="UP000199400"/>
    </source>
</evidence>
<evidence type="ECO:0000313" key="2">
    <source>
        <dbReference type="EMBL" id="SFE61408.1"/>
    </source>
</evidence>
<dbReference type="STRING" id="54.SAMN02745121_04868"/>
<evidence type="ECO:0000256" key="1">
    <source>
        <dbReference type="ARBA" id="ARBA00010552"/>
    </source>
</evidence>
<dbReference type="Gene3D" id="3.30.1330.40">
    <property type="entry name" value="RutC-like"/>
    <property type="match status" value="1"/>
</dbReference>
<dbReference type="RefSeq" id="WP_096329236.1">
    <property type="nucleotide sequence ID" value="NZ_FOMX01000016.1"/>
</dbReference>
<dbReference type="CDD" id="cd00448">
    <property type="entry name" value="YjgF_YER057c_UK114_family"/>
    <property type="match status" value="1"/>
</dbReference>
<organism evidence="2 3">
    <name type="scientific">Nannocystis exedens</name>
    <dbReference type="NCBI Taxonomy" id="54"/>
    <lineage>
        <taxon>Bacteria</taxon>
        <taxon>Pseudomonadati</taxon>
        <taxon>Myxococcota</taxon>
        <taxon>Polyangia</taxon>
        <taxon>Nannocystales</taxon>
        <taxon>Nannocystaceae</taxon>
        <taxon>Nannocystis</taxon>
    </lineage>
</organism>
<dbReference type="SUPFAM" id="SSF55298">
    <property type="entry name" value="YjgF-like"/>
    <property type="match status" value="1"/>
</dbReference>
<dbReference type="InterPro" id="IPR035959">
    <property type="entry name" value="RutC-like_sf"/>
</dbReference>
<dbReference type="EMBL" id="FOMX01000016">
    <property type="protein sequence ID" value="SFE61408.1"/>
    <property type="molecule type" value="Genomic_DNA"/>
</dbReference>
<protein>
    <submittedName>
        <fullName evidence="2">2-iminobutanoate/2-iminopropanoate deaminase</fullName>
    </submittedName>
</protein>
<dbReference type="PANTHER" id="PTHR11803">
    <property type="entry name" value="2-IMINOBUTANOATE/2-IMINOPROPANOATE DEAMINASE RIDA"/>
    <property type="match status" value="1"/>
</dbReference>
<proteinExistence type="inferred from homology"/>
<dbReference type="OrthoDB" id="9808943at2"/>
<dbReference type="GO" id="GO:0005829">
    <property type="term" value="C:cytosol"/>
    <property type="evidence" value="ECO:0007669"/>
    <property type="project" value="TreeGrafter"/>
</dbReference>
<sequence>MTSHHRSPHQLEHGPIFSWHRDHNGFIFTSGHAAVDVESLGITLGDLVAETHATLTNLRRTLEKAGSSLEKVLKITAFITDMGQFAAFNKAYGTFFPGPKVPARTCIEVARLPFNFKVEIEAIAHV</sequence>
<dbReference type="InterPro" id="IPR006175">
    <property type="entry name" value="YjgF/YER057c/UK114"/>
</dbReference>
<dbReference type="AlphaFoldDB" id="A0A1I2BZX3"/>
<dbReference type="PANTHER" id="PTHR11803:SF58">
    <property type="entry name" value="PROTEIN HMF1-RELATED"/>
    <property type="match status" value="1"/>
</dbReference>
<reference evidence="3" key="1">
    <citation type="submission" date="2016-10" db="EMBL/GenBank/DDBJ databases">
        <authorList>
            <person name="Varghese N."/>
            <person name="Submissions S."/>
        </authorList>
    </citation>
    <scope>NUCLEOTIDE SEQUENCE [LARGE SCALE GENOMIC DNA]</scope>
    <source>
        <strain evidence="3">ATCC 25963</strain>
    </source>
</reference>
<dbReference type="Proteomes" id="UP000199400">
    <property type="component" value="Unassembled WGS sequence"/>
</dbReference>
<name>A0A1I2BZX3_9BACT</name>
<keyword evidence="3" id="KW-1185">Reference proteome</keyword>
<dbReference type="FunFam" id="3.30.1330.40:FF:000001">
    <property type="entry name" value="L-PSP family endoribonuclease"/>
    <property type="match status" value="1"/>
</dbReference>
<dbReference type="GO" id="GO:0019239">
    <property type="term" value="F:deaminase activity"/>
    <property type="evidence" value="ECO:0007669"/>
    <property type="project" value="TreeGrafter"/>
</dbReference>